<evidence type="ECO:0000313" key="4">
    <source>
        <dbReference type="Proteomes" id="UP000562395"/>
    </source>
</evidence>
<sequence length="315" mass="34031">MNALLLALSAATAATPLPPPAPAPGWSLVWSDEFDGSTIDAKRWTLASDCWGGGNAEQQCYTDRPTNAAVKDGLLVITAREETFTGPAFPADQRSAPDKRGTATRPFTSARLTTQGKAAWRYGRIEVRARLPQGQGMWPAIWMLPEDNRYGAWAASGEIDIMEAVNLGEPCTKGVPGCPTGLERGILGTLHFGGTWPANEHRGMTAAMPGSLDGFHDYAVEWSPKAITWFIDDKPFQTQRPGDWSTLGSDKPVAPFDQRFHLVLNLAVGGRLAEDRNKGGVGREGFPKQMAIDWVHVWQCAGDPASTAHCETSGD</sequence>
<dbReference type="EMBL" id="JACICY010000001">
    <property type="protein sequence ID" value="MBB3859606.1"/>
    <property type="molecule type" value="Genomic_DNA"/>
</dbReference>
<evidence type="ECO:0000259" key="2">
    <source>
        <dbReference type="PROSITE" id="PS51762"/>
    </source>
</evidence>
<proteinExistence type="inferred from homology"/>
<dbReference type="Proteomes" id="UP000562395">
    <property type="component" value="Unassembled WGS sequence"/>
</dbReference>
<dbReference type="CDD" id="cd08023">
    <property type="entry name" value="GH16_laminarinase_like"/>
    <property type="match status" value="1"/>
</dbReference>
<dbReference type="InterPro" id="IPR013320">
    <property type="entry name" value="ConA-like_dom_sf"/>
</dbReference>
<evidence type="ECO:0000313" key="3">
    <source>
        <dbReference type="EMBL" id="MBB3859606.1"/>
    </source>
</evidence>
<dbReference type="PROSITE" id="PS51762">
    <property type="entry name" value="GH16_2"/>
    <property type="match status" value="1"/>
</dbReference>
<organism evidence="3 4">
    <name type="scientific">Novosphingobium hassiacum</name>
    <dbReference type="NCBI Taxonomy" id="173676"/>
    <lineage>
        <taxon>Bacteria</taxon>
        <taxon>Pseudomonadati</taxon>
        <taxon>Pseudomonadota</taxon>
        <taxon>Alphaproteobacteria</taxon>
        <taxon>Sphingomonadales</taxon>
        <taxon>Sphingomonadaceae</taxon>
        <taxon>Novosphingobium</taxon>
    </lineage>
</organism>
<dbReference type="InterPro" id="IPR050546">
    <property type="entry name" value="Glycosyl_Hydrlase_16"/>
</dbReference>
<gene>
    <name evidence="3" type="ORF">GGQ88_000846</name>
</gene>
<dbReference type="GO" id="GO:0004553">
    <property type="term" value="F:hydrolase activity, hydrolyzing O-glycosyl compounds"/>
    <property type="evidence" value="ECO:0007669"/>
    <property type="project" value="InterPro"/>
</dbReference>
<name>A0A7W6EUX9_9SPHN</name>
<dbReference type="PANTHER" id="PTHR10963">
    <property type="entry name" value="GLYCOSYL HYDROLASE-RELATED"/>
    <property type="match status" value="1"/>
</dbReference>
<dbReference type="Pfam" id="PF00722">
    <property type="entry name" value="Glyco_hydro_16"/>
    <property type="match status" value="1"/>
</dbReference>
<evidence type="ECO:0000256" key="1">
    <source>
        <dbReference type="ARBA" id="ARBA00006865"/>
    </source>
</evidence>
<dbReference type="GO" id="GO:0005975">
    <property type="term" value="P:carbohydrate metabolic process"/>
    <property type="evidence" value="ECO:0007669"/>
    <property type="project" value="InterPro"/>
</dbReference>
<accession>A0A7W6EUX9</accession>
<protein>
    <submittedName>
        <fullName evidence="3">Beta-glucanase (GH16 family)</fullName>
    </submittedName>
</protein>
<reference evidence="3 4" key="1">
    <citation type="submission" date="2020-08" db="EMBL/GenBank/DDBJ databases">
        <title>Genomic Encyclopedia of Type Strains, Phase IV (KMG-IV): sequencing the most valuable type-strain genomes for metagenomic binning, comparative biology and taxonomic classification.</title>
        <authorList>
            <person name="Goeker M."/>
        </authorList>
    </citation>
    <scope>NUCLEOTIDE SEQUENCE [LARGE SCALE GENOMIC DNA]</scope>
    <source>
        <strain evidence="3 4">DSM 14552</strain>
    </source>
</reference>
<comment type="similarity">
    <text evidence="1">Belongs to the glycosyl hydrolase 16 family.</text>
</comment>
<dbReference type="RefSeq" id="WP_183611821.1">
    <property type="nucleotide sequence ID" value="NZ_JACICY010000001.1"/>
</dbReference>
<dbReference type="InterPro" id="IPR000757">
    <property type="entry name" value="Beta-glucanase-like"/>
</dbReference>
<keyword evidence="4" id="KW-1185">Reference proteome</keyword>
<dbReference type="Gene3D" id="2.60.120.200">
    <property type="match status" value="1"/>
</dbReference>
<feature type="domain" description="GH16" evidence="2">
    <location>
        <begin position="10"/>
        <end position="303"/>
    </location>
</feature>
<dbReference type="SUPFAM" id="SSF49899">
    <property type="entry name" value="Concanavalin A-like lectins/glucanases"/>
    <property type="match status" value="1"/>
</dbReference>
<comment type="caution">
    <text evidence="3">The sequence shown here is derived from an EMBL/GenBank/DDBJ whole genome shotgun (WGS) entry which is preliminary data.</text>
</comment>
<dbReference type="AlphaFoldDB" id="A0A7W6EUX9"/>
<dbReference type="PANTHER" id="PTHR10963:SF55">
    <property type="entry name" value="GLYCOSIDE HYDROLASE FAMILY 16 PROTEIN"/>
    <property type="match status" value="1"/>
</dbReference>